<dbReference type="EMBL" id="JANIBM010000008">
    <property type="protein sequence ID" value="MCQ8181302.1"/>
    <property type="molecule type" value="Genomic_DNA"/>
</dbReference>
<gene>
    <name evidence="2" type="ORF">NP603_09285</name>
</gene>
<feature type="signal peptide" evidence="1">
    <location>
        <begin position="1"/>
        <end position="34"/>
    </location>
</feature>
<organism evidence="2 3">
    <name type="scientific">Methylomonas aurea</name>
    <dbReference type="NCBI Taxonomy" id="2952224"/>
    <lineage>
        <taxon>Bacteria</taxon>
        <taxon>Pseudomonadati</taxon>
        <taxon>Pseudomonadota</taxon>
        <taxon>Gammaproteobacteria</taxon>
        <taxon>Methylococcales</taxon>
        <taxon>Methylococcaceae</taxon>
        <taxon>Methylomonas</taxon>
    </lineage>
</organism>
<evidence type="ECO:0000313" key="3">
    <source>
        <dbReference type="Proteomes" id="UP001524569"/>
    </source>
</evidence>
<sequence>MKRLQNNAIHHAKFRRRQLSAAIVSLLACGFASAQQVYWNPQGIYSGTGYWDTHVWWANHWEPGQSALPGADDDVIINTSGTADSIIRNWAGGPYVINSVNTYSGEETLVIESGGLTLNGAATADNATGLSTVSHFKQGGGYLQGTGHLVVNGNAILTNALQSGNATTTLKGGSTINNSLNLDAGRILRNEGAVAMKGSVNMNSSASGGAGRIDNAAGALWDAQGYDINVGATADLNQLPGYGVFNNAGTFRKSGGAGGTRSYAAFNNTGTVEVQTGRLELAAGGTHSGALKVANGAELNFNGGVHDLNDGTTLDVAGTLSVSNGTVTANAGANIAGTTRLSNNATLNLNQDWQTAGFIQSTGGFLQGTGHLTVTGSANLTNAVQSGPATTTLKGASTINNSLSLDAGRILRNEGTMTMKGSVSLNRTASGGAGRIDNVAGAVWDAQGYDFQGGYPSDLNQLPGYGVFNNAGTFRKSGGAGATRFYAAFNNTGTVDVQTGRLELAAGSSHTGILKVASGAELNFNGGTHELNDGTTTDVAGKVAITNGNLNANVGVNVAGHTSLSNNATLNLNKGWQTANFTQGTGGLLKGSGNLTVAGTANLTNAVQLEAGTTILQGASTINNSLSLDAGRVLRNEGVMTMNGGVNMNSTASGGAGRIDNVAGALWIAQGGQINAGTYADLGDLPGYGVFKNAGTFRNSSGAGTTTINAVFNNSGTVEVQAGRISMQGAATANGFSNAGTITTAGNASFETNMSGKIFSNTGRIDGDGAISLYGSNNSLTNAGLIGAGSGDAVGSLTIDLGNGGTFKQSAGGVLDFTLASLSSFDTLSFQGLNSKVELGGTLQLTGLAGFNFGAGDFTLMTFNPGALTGTFAHIVALGFDPSWHFDVKYLDNSVVLHATTSAVPLPSAAWMMLSGLALMGMRRAAGRRLAATA</sequence>
<dbReference type="Proteomes" id="UP001524569">
    <property type="component" value="Unassembled WGS sequence"/>
</dbReference>
<dbReference type="PROSITE" id="PS51257">
    <property type="entry name" value="PROKAR_LIPOPROTEIN"/>
    <property type="match status" value="1"/>
</dbReference>
<reference evidence="2 3" key="1">
    <citation type="submission" date="2022-07" db="EMBL/GenBank/DDBJ databases">
        <title>Methylomonas rivi sp. nov., Methylomonas rosea sp. nov., Methylomonas aureus sp. nov. and Methylomonas subterranea sp. nov., four novel methanotrophs isolated from a freshwater creek and the deep terrestrial subsurface.</title>
        <authorList>
            <person name="Abin C."/>
            <person name="Sankaranarayanan K."/>
            <person name="Garner C."/>
            <person name="Sindelar R."/>
            <person name="Kotary K."/>
            <person name="Garner R."/>
            <person name="Barclay S."/>
            <person name="Lawson P."/>
            <person name="Krumholz L."/>
        </authorList>
    </citation>
    <scope>NUCLEOTIDE SEQUENCE [LARGE SCALE GENOMIC DNA]</scope>
    <source>
        <strain evidence="2 3">SURF-1</strain>
    </source>
</reference>
<protein>
    <submittedName>
        <fullName evidence="2">Uncharacterized protein</fullName>
    </submittedName>
</protein>
<dbReference type="RefSeq" id="WP_256610594.1">
    <property type="nucleotide sequence ID" value="NZ_JANIBM010000008.1"/>
</dbReference>
<name>A0ABT1UGM5_9GAMM</name>
<evidence type="ECO:0000256" key="1">
    <source>
        <dbReference type="SAM" id="SignalP"/>
    </source>
</evidence>
<proteinExistence type="predicted"/>
<feature type="chain" id="PRO_5046585178" evidence="1">
    <location>
        <begin position="35"/>
        <end position="934"/>
    </location>
</feature>
<keyword evidence="3" id="KW-1185">Reference proteome</keyword>
<evidence type="ECO:0000313" key="2">
    <source>
        <dbReference type="EMBL" id="MCQ8181302.1"/>
    </source>
</evidence>
<keyword evidence="1" id="KW-0732">Signal</keyword>
<accession>A0ABT1UGM5</accession>
<comment type="caution">
    <text evidence="2">The sequence shown here is derived from an EMBL/GenBank/DDBJ whole genome shotgun (WGS) entry which is preliminary data.</text>
</comment>